<feature type="transmembrane region" description="Helical" evidence="1">
    <location>
        <begin position="210"/>
        <end position="228"/>
    </location>
</feature>
<dbReference type="GO" id="GO:0016746">
    <property type="term" value="F:acyltransferase activity"/>
    <property type="evidence" value="ECO:0007669"/>
    <property type="project" value="UniProtKB-KW"/>
</dbReference>
<evidence type="ECO:0000259" key="2">
    <source>
        <dbReference type="Pfam" id="PF07786"/>
    </source>
</evidence>
<comment type="caution">
    <text evidence="3">The sequence shown here is derived from an EMBL/GenBank/DDBJ whole genome shotgun (WGS) entry which is preliminary data.</text>
</comment>
<dbReference type="Proteomes" id="UP000050326">
    <property type="component" value="Unassembled WGS sequence"/>
</dbReference>
<evidence type="ECO:0000256" key="1">
    <source>
        <dbReference type="SAM" id="Phobius"/>
    </source>
</evidence>
<dbReference type="EMBL" id="LKET01000016">
    <property type="protein sequence ID" value="KPU45966.1"/>
    <property type="molecule type" value="Genomic_DNA"/>
</dbReference>
<dbReference type="STRING" id="36849.OXPF_04460"/>
<accession>A0A0P9AKW1</accession>
<keyword evidence="3" id="KW-0808">Transferase</keyword>
<keyword evidence="1" id="KW-1133">Transmembrane helix</keyword>
<organism evidence="3 4">
    <name type="scientific">Oxobacter pfennigii</name>
    <dbReference type="NCBI Taxonomy" id="36849"/>
    <lineage>
        <taxon>Bacteria</taxon>
        <taxon>Bacillati</taxon>
        <taxon>Bacillota</taxon>
        <taxon>Clostridia</taxon>
        <taxon>Eubacteriales</taxon>
        <taxon>Clostridiaceae</taxon>
        <taxon>Oxobacter</taxon>
    </lineage>
</organism>
<feature type="transmembrane region" description="Helical" evidence="1">
    <location>
        <begin position="165"/>
        <end position="186"/>
    </location>
</feature>
<keyword evidence="4" id="KW-1185">Reference proteome</keyword>
<feature type="transmembrane region" description="Helical" evidence="1">
    <location>
        <begin position="12"/>
        <end position="31"/>
    </location>
</feature>
<name>A0A0P9AKW1_9CLOT</name>
<dbReference type="RefSeq" id="WP_054873580.1">
    <property type="nucleotide sequence ID" value="NZ_LKET01000016.1"/>
</dbReference>
<keyword evidence="3" id="KW-0012">Acyltransferase</keyword>
<feature type="domain" description="Heparan-alpha-glucosaminide N-acetyltransferase catalytic" evidence="2">
    <location>
        <begin position="9"/>
        <end position="218"/>
    </location>
</feature>
<keyword evidence="1" id="KW-0472">Membrane</keyword>
<evidence type="ECO:0000313" key="3">
    <source>
        <dbReference type="EMBL" id="KPU45966.1"/>
    </source>
</evidence>
<sequence length="230" mass="26768">MEKANFKIRAWEIDFLRGIALICMIIFHIVFDLRDLYNIPIDYAKGFFYYEGKFSAILFMLISGISSSFSRNNFKRGLKIFSIAMFITLATYIFDPRLIIKFGILHYFGISMMLYGIFKDLNKYLLLITGTVIIVIGNIFSNMTVVSPYLFPIGLISSSFFSSDYYPIFPWFGIFLYGIAIGKFLYKEKRSIFNFTIPDNPINFLGRHSLIVYLLHQPVILFILNVVMKK</sequence>
<feature type="transmembrane region" description="Helical" evidence="1">
    <location>
        <begin position="77"/>
        <end position="94"/>
    </location>
</feature>
<feature type="transmembrane region" description="Helical" evidence="1">
    <location>
        <begin position="47"/>
        <end position="65"/>
    </location>
</feature>
<protein>
    <submittedName>
        <fullName evidence="3">Acyltransferase family protein</fullName>
    </submittedName>
</protein>
<keyword evidence="1" id="KW-0812">Transmembrane</keyword>
<proteinExistence type="predicted"/>
<dbReference type="AlphaFoldDB" id="A0A0P9AKW1"/>
<feature type="transmembrane region" description="Helical" evidence="1">
    <location>
        <begin position="100"/>
        <end position="118"/>
    </location>
</feature>
<reference evidence="3 4" key="1">
    <citation type="submission" date="2015-09" db="EMBL/GenBank/DDBJ databases">
        <title>Genome sequence of Oxobacter pfennigii DSM 3222.</title>
        <authorList>
            <person name="Poehlein A."/>
            <person name="Bengelsdorf F.R."/>
            <person name="Schiel-Bengelsdorf B."/>
            <person name="Duerre P."/>
            <person name="Daniel R."/>
        </authorList>
    </citation>
    <scope>NUCLEOTIDE SEQUENCE [LARGE SCALE GENOMIC DNA]</scope>
    <source>
        <strain evidence="3 4">DSM 3222</strain>
    </source>
</reference>
<feature type="transmembrane region" description="Helical" evidence="1">
    <location>
        <begin position="125"/>
        <end position="145"/>
    </location>
</feature>
<dbReference type="Pfam" id="PF07786">
    <property type="entry name" value="HGSNAT_cat"/>
    <property type="match status" value="1"/>
</dbReference>
<gene>
    <name evidence="3" type="ORF">OXPF_04460</name>
</gene>
<evidence type="ECO:0000313" key="4">
    <source>
        <dbReference type="Proteomes" id="UP000050326"/>
    </source>
</evidence>
<dbReference type="InterPro" id="IPR012429">
    <property type="entry name" value="HGSNAT_cat"/>
</dbReference>
<dbReference type="OrthoDB" id="9807591at2"/>